<feature type="non-terminal residue" evidence="2">
    <location>
        <position position="1"/>
    </location>
</feature>
<evidence type="ECO:0000313" key="2">
    <source>
        <dbReference type="EMBL" id="CEK62048.1"/>
    </source>
</evidence>
<accession>A0A0B6Z0L2</accession>
<evidence type="ECO:0000256" key="1">
    <source>
        <dbReference type="SAM" id="MobiDB-lite"/>
    </source>
</evidence>
<protein>
    <submittedName>
        <fullName evidence="2">Uncharacterized protein</fullName>
    </submittedName>
</protein>
<feature type="region of interest" description="Disordered" evidence="1">
    <location>
        <begin position="52"/>
        <end position="117"/>
    </location>
</feature>
<proteinExistence type="predicted"/>
<sequence>ITGGKAGVSTRDTDKYSNMNYFSSIQQDERVSGLSEHPAGVKFKDQLDVSVSENFDDDSSNFSDDTWNDEFDNDEFGEIPIKESNSESRATPPLPHSSRTYQTTNNSFQARTSQDNQHVLPSIQDGHRTHYFPIPVENQQSPHSMSRSPPKKNTATVKPFIVRNTFHNHDENRSGADYQKSTGLTTRDAVIRSFSNTSVSSKSSIG</sequence>
<feature type="compositionally biased region" description="Acidic residues" evidence="1">
    <location>
        <begin position="66"/>
        <end position="77"/>
    </location>
</feature>
<reference evidence="2" key="1">
    <citation type="submission" date="2014-12" db="EMBL/GenBank/DDBJ databases">
        <title>Insight into the proteome of Arion vulgaris.</title>
        <authorList>
            <person name="Aradska J."/>
            <person name="Bulat T."/>
            <person name="Smidak R."/>
            <person name="Sarate P."/>
            <person name="Gangsoo J."/>
            <person name="Sialana F."/>
            <person name="Bilban M."/>
            <person name="Lubec G."/>
        </authorList>
    </citation>
    <scope>NUCLEOTIDE SEQUENCE</scope>
    <source>
        <tissue evidence="2">Skin</tissue>
    </source>
</reference>
<dbReference type="AlphaFoldDB" id="A0A0B6Z0L2"/>
<name>A0A0B6Z0L2_9EUPU</name>
<feature type="compositionally biased region" description="Polar residues" evidence="1">
    <location>
        <begin position="97"/>
        <end position="117"/>
    </location>
</feature>
<dbReference type="EMBL" id="HACG01015183">
    <property type="protein sequence ID" value="CEK62048.1"/>
    <property type="molecule type" value="Transcribed_RNA"/>
</dbReference>
<organism evidence="2">
    <name type="scientific">Arion vulgaris</name>
    <dbReference type="NCBI Taxonomy" id="1028688"/>
    <lineage>
        <taxon>Eukaryota</taxon>
        <taxon>Metazoa</taxon>
        <taxon>Spiralia</taxon>
        <taxon>Lophotrochozoa</taxon>
        <taxon>Mollusca</taxon>
        <taxon>Gastropoda</taxon>
        <taxon>Heterobranchia</taxon>
        <taxon>Euthyneura</taxon>
        <taxon>Panpulmonata</taxon>
        <taxon>Eupulmonata</taxon>
        <taxon>Stylommatophora</taxon>
        <taxon>Helicina</taxon>
        <taxon>Arionoidea</taxon>
        <taxon>Arionidae</taxon>
        <taxon>Arion</taxon>
    </lineage>
</organism>
<feature type="region of interest" description="Disordered" evidence="1">
    <location>
        <begin position="164"/>
        <end position="186"/>
    </location>
</feature>
<feature type="non-terminal residue" evidence="2">
    <location>
        <position position="206"/>
    </location>
</feature>
<gene>
    <name evidence="2" type="primary">ORF44036</name>
</gene>